<proteinExistence type="predicted"/>
<accession>A0A0C9ZY30</accession>
<evidence type="ECO:0000256" key="1">
    <source>
        <dbReference type="SAM" id="MobiDB-lite"/>
    </source>
</evidence>
<dbReference type="HOGENOM" id="CLU_3074353_0_0_1"/>
<organism evidence="2 3">
    <name type="scientific">Pisolithus microcarpus 441</name>
    <dbReference type="NCBI Taxonomy" id="765257"/>
    <lineage>
        <taxon>Eukaryota</taxon>
        <taxon>Fungi</taxon>
        <taxon>Dikarya</taxon>
        <taxon>Basidiomycota</taxon>
        <taxon>Agaricomycotina</taxon>
        <taxon>Agaricomycetes</taxon>
        <taxon>Agaricomycetidae</taxon>
        <taxon>Boletales</taxon>
        <taxon>Sclerodermatineae</taxon>
        <taxon>Pisolithaceae</taxon>
        <taxon>Pisolithus</taxon>
    </lineage>
</organism>
<dbReference type="Proteomes" id="UP000054018">
    <property type="component" value="Unassembled WGS sequence"/>
</dbReference>
<keyword evidence="3" id="KW-1185">Reference proteome</keyword>
<protein>
    <submittedName>
        <fullName evidence="2">Uncharacterized protein</fullName>
    </submittedName>
</protein>
<evidence type="ECO:0000313" key="3">
    <source>
        <dbReference type="Proteomes" id="UP000054018"/>
    </source>
</evidence>
<feature type="region of interest" description="Disordered" evidence="1">
    <location>
        <begin position="1"/>
        <end position="53"/>
    </location>
</feature>
<sequence>NPADMEDQNRELKGSATSVRGETPVVHERSSCGHLHSSWHPRDGPDTLLEGYG</sequence>
<name>A0A0C9ZY30_9AGAM</name>
<reference evidence="2 3" key="1">
    <citation type="submission" date="2014-04" db="EMBL/GenBank/DDBJ databases">
        <authorList>
            <consortium name="DOE Joint Genome Institute"/>
            <person name="Kuo A."/>
            <person name="Kohler A."/>
            <person name="Costa M.D."/>
            <person name="Nagy L.G."/>
            <person name="Floudas D."/>
            <person name="Copeland A."/>
            <person name="Barry K.W."/>
            <person name="Cichocki N."/>
            <person name="Veneault-Fourrey C."/>
            <person name="LaButti K."/>
            <person name="Lindquist E.A."/>
            <person name="Lipzen A."/>
            <person name="Lundell T."/>
            <person name="Morin E."/>
            <person name="Murat C."/>
            <person name="Sun H."/>
            <person name="Tunlid A."/>
            <person name="Henrissat B."/>
            <person name="Grigoriev I.V."/>
            <person name="Hibbett D.S."/>
            <person name="Martin F."/>
            <person name="Nordberg H.P."/>
            <person name="Cantor M.N."/>
            <person name="Hua S.X."/>
        </authorList>
    </citation>
    <scope>NUCLEOTIDE SEQUENCE [LARGE SCALE GENOMIC DNA]</scope>
    <source>
        <strain evidence="2 3">441</strain>
    </source>
</reference>
<dbReference type="EMBL" id="KN833697">
    <property type="protein sequence ID" value="KIK27117.1"/>
    <property type="molecule type" value="Genomic_DNA"/>
</dbReference>
<gene>
    <name evidence="2" type="ORF">PISMIDRAFT_674957</name>
</gene>
<feature type="non-terminal residue" evidence="2">
    <location>
        <position position="1"/>
    </location>
</feature>
<dbReference type="AlphaFoldDB" id="A0A0C9ZY30"/>
<reference evidence="3" key="2">
    <citation type="submission" date="2015-01" db="EMBL/GenBank/DDBJ databases">
        <title>Evolutionary Origins and Diversification of the Mycorrhizal Mutualists.</title>
        <authorList>
            <consortium name="DOE Joint Genome Institute"/>
            <consortium name="Mycorrhizal Genomics Consortium"/>
            <person name="Kohler A."/>
            <person name="Kuo A."/>
            <person name="Nagy L.G."/>
            <person name="Floudas D."/>
            <person name="Copeland A."/>
            <person name="Barry K.W."/>
            <person name="Cichocki N."/>
            <person name="Veneault-Fourrey C."/>
            <person name="LaButti K."/>
            <person name="Lindquist E.A."/>
            <person name="Lipzen A."/>
            <person name="Lundell T."/>
            <person name="Morin E."/>
            <person name="Murat C."/>
            <person name="Riley R."/>
            <person name="Ohm R."/>
            <person name="Sun H."/>
            <person name="Tunlid A."/>
            <person name="Henrissat B."/>
            <person name="Grigoriev I.V."/>
            <person name="Hibbett D.S."/>
            <person name="Martin F."/>
        </authorList>
    </citation>
    <scope>NUCLEOTIDE SEQUENCE [LARGE SCALE GENOMIC DNA]</scope>
    <source>
        <strain evidence="3">441</strain>
    </source>
</reference>
<evidence type="ECO:0000313" key="2">
    <source>
        <dbReference type="EMBL" id="KIK27117.1"/>
    </source>
</evidence>